<evidence type="ECO:0000313" key="1">
    <source>
        <dbReference type="EMBL" id="QGQ95787.1"/>
    </source>
</evidence>
<dbReference type="RefSeq" id="WP_155700823.1">
    <property type="nucleotide sequence ID" value="NZ_CP034235.1"/>
</dbReference>
<dbReference type="OrthoDB" id="9784036at2"/>
<reference evidence="2" key="1">
    <citation type="submission" date="2018-11" db="EMBL/GenBank/DDBJ databases">
        <title>Complete genome sequence of Paenibacillus sp. ML311-T8.</title>
        <authorList>
            <person name="Nam Y.-D."/>
            <person name="Kang J."/>
            <person name="Chung W.-H."/>
            <person name="Park Y.S."/>
        </authorList>
    </citation>
    <scope>NUCLEOTIDE SEQUENCE [LARGE SCALE GENOMIC DNA]</scope>
    <source>
        <strain evidence="2">ML311-T8</strain>
    </source>
</reference>
<organism evidence="1 2">
    <name type="scientific">Paenibacillus psychroresistens</name>
    <dbReference type="NCBI Taxonomy" id="1778678"/>
    <lineage>
        <taxon>Bacteria</taxon>
        <taxon>Bacillati</taxon>
        <taxon>Bacillota</taxon>
        <taxon>Bacilli</taxon>
        <taxon>Bacillales</taxon>
        <taxon>Paenibacillaceae</taxon>
        <taxon>Paenibacillus</taxon>
    </lineage>
</organism>
<dbReference type="Pfam" id="PF00756">
    <property type="entry name" value="Esterase"/>
    <property type="match status" value="1"/>
</dbReference>
<dbReference type="PANTHER" id="PTHR48098:SF6">
    <property type="entry name" value="FERRI-BACILLIBACTIN ESTERASE BESA"/>
    <property type="match status" value="1"/>
</dbReference>
<proteinExistence type="predicted"/>
<dbReference type="GO" id="GO:0016787">
    <property type="term" value="F:hydrolase activity"/>
    <property type="evidence" value="ECO:0007669"/>
    <property type="project" value="UniProtKB-KW"/>
</dbReference>
<gene>
    <name evidence="1" type="ORF">EHS13_13310</name>
</gene>
<accession>A0A6B8RIV2</accession>
<protein>
    <submittedName>
        <fullName evidence="1">Alpha/beta hydrolase</fullName>
    </submittedName>
</protein>
<dbReference type="InterPro" id="IPR050583">
    <property type="entry name" value="Mycobacterial_A85_antigen"/>
</dbReference>
<dbReference type="Gene3D" id="3.40.50.1820">
    <property type="entry name" value="alpha/beta hydrolase"/>
    <property type="match status" value="1"/>
</dbReference>
<dbReference type="Proteomes" id="UP000426246">
    <property type="component" value="Chromosome"/>
</dbReference>
<dbReference type="InterPro" id="IPR000801">
    <property type="entry name" value="Esterase-like"/>
</dbReference>
<dbReference type="KEGG" id="ppsc:EHS13_13310"/>
<sequence length="250" mass="28419">MSVSHSIKGTFQEIFIERSIWVYLPPSYALSAKTYPVIYLQDGKRLIDPLVCSNIQIFESWFEQGTMAEFIIIAVEALHRNDEYTPWKSTKDSHLYGEFGGLGDAYLHYLTEIVKPLVDQHYRTLTDNLNTMIVGCSLGGLIAIYGGLQFPGIFGKVAGLSSSVWFEGFYDFASRMTLPANLQLYLDVSKAEGSNMLKSNQAFYELFKSSGFNQDKLHFHIAQAGKHTTEHFIKRLPDALEWLVRRSMPH</sequence>
<dbReference type="AlphaFoldDB" id="A0A6B8RIV2"/>
<dbReference type="SUPFAM" id="SSF53474">
    <property type="entry name" value="alpha/beta-Hydrolases"/>
    <property type="match status" value="1"/>
</dbReference>
<keyword evidence="2" id="KW-1185">Reference proteome</keyword>
<keyword evidence="1" id="KW-0378">Hydrolase</keyword>
<dbReference type="EMBL" id="CP034235">
    <property type="protein sequence ID" value="QGQ95787.1"/>
    <property type="molecule type" value="Genomic_DNA"/>
</dbReference>
<name>A0A6B8RIV2_9BACL</name>
<evidence type="ECO:0000313" key="2">
    <source>
        <dbReference type="Proteomes" id="UP000426246"/>
    </source>
</evidence>
<dbReference type="PANTHER" id="PTHR48098">
    <property type="entry name" value="ENTEROCHELIN ESTERASE-RELATED"/>
    <property type="match status" value="1"/>
</dbReference>
<dbReference type="InterPro" id="IPR029058">
    <property type="entry name" value="AB_hydrolase_fold"/>
</dbReference>